<sequence length="121" mass="13900">MAVRVSGRFFRGMLATTSRKAWKSSILQIRDLDVKLPIRFLEVPCLKPREVTSNGCSGTALQLIAGRWGERLLSKKQWLSLLLQNNSFRLMTIQYDFASIVQEISYFTSFPRSPFPQLLQC</sequence>
<reference evidence="1" key="1">
    <citation type="submission" date="2017-07" db="EMBL/GenBank/DDBJ databases">
        <authorList>
            <person name="Mikheyev A."/>
            <person name="Grau M."/>
        </authorList>
    </citation>
    <scope>NUCLEOTIDE SEQUENCE</scope>
    <source>
        <tissue evidence="1">Venom_gland</tissue>
    </source>
</reference>
<reference evidence="1" key="2">
    <citation type="submission" date="2017-11" db="EMBL/GenBank/DDBJ databases">
        <title>Coralsnake Venomics: Analyses of Venom Gland Transcriptomes and Proteomes of Six Brazilian Taxa.</title>
        <authorList>
            <person name="Aird S.D."/>
            <person name="Jorge da Silva N."/>
            <person name="Qiu L."/>
            <person name="Villar-Briones A."/>
            <person name="Aparecida-Saddi V."/>
            <person name="Campos-Telles M.P."/>
            <person name="Grau M."/>
            <person name="Mikheyev A.S."/>
        </authorList>
    </citation>
    <scope>NUCLEOTIDE SEQUENCE</scope>
    <source>
        <tissue evidence="1">Venom_gland</tissue>
    </source>
</reference>
<dbReference type="AlphaFoldDB" id="A0A2D4FXW1"/>
<protein>
    <submittedName>
        <fullName evidence="1">Uncharacterized protein</fullName>
    </submittedName>
</protein>
<organism evidence="1">
    <name type="scientific">Micrurus corallinus</name>
    <name type="common">Brazilian coral snake</name>
    <dbReference type="NCBI Taxonomy" id="54390"/>
    <lineage>
        <taxon>Eukaryota</taxon>
        <taxon>Metazoa</taxon>
        <taxon>Chordata</taxon>
        <taxon>Craniata</taxon>
        <taxon>Vertebrata</taxon>
        <taxon>Euteleostomi</taxon>
        <taxon>Lepidosauria</taxon>
        <taxon>Squamata</taxon>
        <taxon>Bifurcata</taxon>
        <taxon>Unidentata</taxon>
        <taxon>Episquamata</taxon>
        <taxon>Toxicofera</taxon>
        <taxon>Serpentes</taxon>
        <taxon>Colubroidea</taxon>
        <taxon>Elapidae</taxon>
        <taxon>Elapinae</taxon>
        <taxon>Micrurus</taxon>
    </lineage>
</organism>
<dbReference type="EMBL" id="IACJ01094927">
    <property type="protein sequence ID" value="LAA52076.1"/>
    <property type="molecule type" value="Transcribed_RNA"/>
</dbReference>
<accession>A0A2D4FXW1</accession>
<proteinExistence type="predicted"/>
<evidence type="ECO:0000313" key="1">
    <source>
        <dbReference type="EMBL" id="LAA52076.1"/>
    </source>
</evidence>
<name>A0A2D4FXW1_MICCO</name>